<dbReference type="InterPro" id="IPR006059">
    <property type="entry name" value="SBP"/>
</dbReference>
<dbReference type="SUPFAM" id="SSF53850">
    <property type="entry name" value="Periplasmic binding protein-like II"/>
    <property type="match status" value="1"/>
</dbReference>
<sequence>MSGPALSRRGFLGAAGFTAGVLLTGCATAPSPDVTVAYWNFFGGGDGERMVGLVDRFRADNPRIGVSATTLEWGSPYYTKLAMACAGGRAPDLATLHTSRLVTFGRDLLEPWDLAELEARGVRLDDFPPAVTERLAVDGELVGLPLDTHPMVLYYNTDVCDRAGLLDASGELRPLHGPDTLLDAGRRAAEVTGATGIAFAATGTNEPWMLFWSLYNQAGGRMDLPDGGPARVDRDAMVTAMGYLQAFCDGTIASPTLDSDAAVATFASAQSGFLVTGPWEYTSAETAGIPFSMTRFPAVFGDRAIVRADSHCFVVPRQDSVDPTVRAAAYDLAVSMLDDSVSWAEGGHVPALAAVAESPEYLAMQPQSRYRDVVDDVEFDPVAYYSGSGSTMMNRAAQTLQAVAGGGLTPERGADDLTAWLDTQLRLESPL</sequence>
<accession>A0A1Y2N4Q6</accession>
<dbReference type="AlphaFoldDB" id="A0A1Y2N4Q6"/>
<dbReference type="EMBL" id="MIGB01000006">
    <property type="protein sequence ID" value="OSY42151.1"/>
    <property type="molecule type" value="Genomic_DNA"/>
</dbReference>
<keyword evidence="2" id="KW-1185">Reference proteome</keyword>
<dbReference type="STRING" id="2074.BG845_01649"/>
<dbReference type="Gene3D" id="3.40.190.10">
    <property type="entry name" value="Periplasmic binding protein-like II"/>
    <property type="match status" value="1"/>
</dbReference>
<name>A0A1Y2N4Q6_PSEAH</name>
<dbReference type="PROSITE" id="PS51318">
    <property type="entry name" value="TAT"/>
    <property type="match status" value="1"/>
</dbReference>
<dbReference type="RefSeq" id="WP_085911932.1">
    <property type="nucleotide sequence ID" value="NZ_AP018920.1"/>
</dbReference>
<protein>
    <submittedName>
        <fullName evidence="1">Putative ABC transporter substrate-binding protein YesO</fullName>
    </submittedName>
</protein>
<dbReference type="Proteomes" id="UP000194360">
    <property type="component" value="Unassembled WGS sequence"/>
</dbReference>
<proteinExistence type="predicted"/>
<dbReference type="PANTHER" id="PTHR43649">
    <property type="entry name" value="ARABINOSE-BINDING PROTEIN-RELATED"/>
    <property type="match status" value="1"/>
</dbReference>
<gene>
    <name evidence="1" type="primary">yesO_1</name>
    <name evidence="1" type="ORF">BG845_01649</name>
</gene>
<dbReference type="OrthoDB" id="4393730at2"/>
<evidence type="ECO:0000313" key="1">
    <source>
        <dbReference type="EMBL" id="OSY42151.1"/>
    </source>
</evidence>
<reference evidence="1 2" key="1">
    <citation type="submission" date="2016-09" db="EMBL/GenBank/DDBJ databases">
        <title>Pseudonocardia autotrophica DSM535, a candidate organism with high potential of specific P450 cytochromes.</title>
        <authorList>
            <person name="Grumaz C."/>
            <person name="Vainshtein Y."/>
            <person name="Kirstahler P."/>
            <person name="Sohn K."/>
        </authorList>
    </citation>
    <scope>NUCLEOTIDE SEQUENCE [LARGE SCALE GENOMIC DNA]</scope>
    <source>
        <strain evidence="1 2">DSM 535</strain>
    </source>
</reference>
<dbReference type="PANTHER" id="PTHR43649:SF14">
    <property type="entry name" value="BLR3389 PROTEIN"/>
    <property type="match status" value="1"/>
</dbReference>
<evidence type="ECO:0000313" key="2">
    <source>
        <dbReference type="Proteomes" id="UP000194360"/>
    </source>
</evidence>
<organism evidence="1 2">
    <name type="scientific">Pseudonocardia autotrophica</name>
    <name type="common">Amycolata autotrophica</name>
    <name type="synonym">Nocardia autotrophica</name>
    <dbReference type="NCBI Taxonomy" id="2074"/>
    <lineage>
        <taxon>Bacteria</taxon>
        <taxon>Bacillati</taxon>
        <taxon>Actinomycetota</taxon>
        <taxon>Actinomycetes</taxon>
        <taxon>Pseudonocardiales</taxon>
        <taxon>Pseudonocardiaceae</taxon>
        <taxon>Pseudonocardia</taxon>
    </lineage>
</organism>
<dbReference type="Pfam" id="PF13416">
    <property type="entry name" value="SBP_bac_8"/>
    <property type="match status" value="1"/>
</dbReference>
<dbReference type="InterPro" id="IPR006311">
    <property type="entry name" value="TAT_signal"/>
</dbReference>
<comment type="caution">
    <text evidence="1">The sequence shown here is derived from an EMBL/GenBank/DDBJ whole genome shotgun (WGS) entry which is preliminary data.</text>
</comment>
<dbReference type="InterPro" id="IPR050490">
    <property type="entry name" value="Bact_solute-bd_prot1"/>
</dbReference>